<keyword evidence="5" id="KW-1185">Reference proteome</keyword>
<dbReference type="SMART" id="SM01232">
    <property type="entry name" value="H2TH"/>
    <property type="match status" value="1"/>
</dbReference>
<name>A0A4V3XFE9_9AGAM</name>
<feature type="compositionally biased region" description="Basic residues" evidence="2">
    <location>
        <begin position="293"/>
        <end position="312"/>
    </location>
</feature>
<gene>
    <name evidence="4" type="ORF">EW146_g3547</name>
</gene>
<evidence type="ECO:0000313" key="5">
    <source>
        <dbReference type="Proteomes" id="UP000310158"/>
    </source>
</evidence>
<dbReference type="Gene3D" id="1.10.8.50">
    <property type="match status" value="1"/>
</dbReference>
<dbReference type="SUPFAM" id="SSF46946">
    <property type="entry name" value="S13-like H2TH domain"/>
    <property type="match status" value="1"/>
</dbReference>
<dbReference type="Proteomes" id="UP000310158">
    <property type="component" value="Unassembled WGS sequence"/>
</dbReference>
<feature type="compositionally biased region" description="Basic and acidic residues" evidence="2">
    <location>
        <begin position="282"/>
        <end position="292"/>
    </location>
</feature>
<comment type="similarity">
    <text evidence="1">Belongs to the FPG family.</text>
</comment>
<dbReference type="GO" id="GO:0003684">
    <property type="term" value="F:damaged DNA binding"/>
    <property type="evidence" value="ECO:0007669"/>
    <property type="project" value="InterPro"/>
</dbReference>
<dbReference type="FunFam" id="1.10.8.50:FF:000009">
    <property type="entry name" value="Formamidopyrimidine-DNA glycosylase"/>
    <property type="match status" value="1"/>
</dbReference>
<dbReference type="OrthoDB" id="444592at2759"/>
<feature type="domain" description="Formamidopyrimidine-DNA glycosylase H2TH DNA-binding" evidence="3">
    <location>
        <begin position="90"/>
        <end position="179"/>
    </location>
</feature>
<evidence type="ECO:0000313" key="4">
    <source>
        <dbReference type="EMBL" id="THH17223.1"/>
    </source>
</evidence>
<evidence type="ECO:0000256" key="2">
    <source>
        <dbReference type="SAM" id="MobiDB-lite"/>
    </source>
</evidence>
<dbReference type="GO" id="GO:0019104">
    <property type="term" value="F:DNA N-glycosylase activity"/>
    <property type="evidence" value="ECO:0007669"/>
    <property type="project" value="TreeGrafter"/>
</dbReference>
<sequence length="312" mass="34773">MSGAMVKGEAPTYYKRAPSKPSTDWPPRFMKVNTFLLIQICGFSQEAQFVLHVSSPSSTTVTEIAFLDARRLGRIRLVKSPLNEPPISSLGFDPILSMPSLDDFKQLVSKRSCPIKALLLDQSFSAGVGNWVADEILYHARIHPEQRTNTLTENQLAALHRQTSEVCRIAVEVNADDYKFPQDWLFRHRWGKGKKSKGVEPLQLPSGEPATIKWVTVGGRTSAYVVELQHLTKSKVLPDLSAKDDDDGSESDLTVLSDSSAREVVVKSVNKKRKLTTRKKRSEVSDGVDAHSAKRIRISRTRSQSKMKGKAD</sequence>
<dbReference type="PANTHER" id="PTHR22993">
    <property type="entry name" value="FORMAMIDOPYRIMIDINE-DNA GLYCOSYLASE"/>
    <property type="match status" value="1"/>
</dbReference>
<dbReference type="InterPro" id="IPR015886">
    <property type="entry name" value="H2TH_FPG"/>
</dbReference>
<accession>A0A4V3XFE9</accession>
<dbReference type="GO" id="GO:0006284">
    <property type="term" value="P:base-excision repair"/>
    <property type="evidence" value="ECO:0007669"/>
    <property type="project" value="InterPro"/>
</dbReference>
<comment type="caution">
    <text evidence="4">The sequence shown here is derived from an EMBL/GenBank/DDBJ whole genome shotgun (WGS) entry which is preliminary data.</text>
</comment>
<organism evidence="4 5">
    <name type="scientific">Bondarzewia mesenterica</name>
    <dbReference type="NCBI Taxonomy" id="1095465"/>
    <lineage>
        <taxon>Eukaryota</taxon>
        <taxon>Fungi</taxon>
        <taxon>Dikarya</taxon>
        <taxon>Basidiomycota</taxon>
        <taxon>Agaricomycotina</taxon>
        <taxon>Agaricomycetes</taxon>
        <taxon>Russulales</taxon>
        <taxon>Bondarzewiaceae</taxon>
        <taxon>Bondarzewia</taxon>
    </lineage>
</organism>
<dbReference type="PANTHER" id="PTHR22993:SF9">
    <property type="entry name" value="FORMAMIDOPYRIMIDINE-DNA GLYCOSYLASE"/>
    <property type="match status" value="1"/>
</dbReference>
<dbReference type="GO" id="GO:0008270">
    <property type="term" value="F:zinc ion binding"/>
    <property type="evidence" value="ECO:0007669"/>
    <property type="project" value="InterPro"/>
</dbReference>
<evidence type="ECO:0000256" key="1">
    <source>
        <dbReference type="ARBA" id="ARBA00009409"/>
    </source>
</evidence>
<dbReference type="InterPro" id="IPR035937">
    <property type="entry name" value="FPG_N"/>
</dbReference>
<dbReference type="GO" id="GO:0005634">
    <property type="term" value="C:nucleus"/>
    <property type="evidence" value="ECO:0007669"/>
    <property type="project" value="TreeGrafter"/>
</dbReference>
<dbReference type="Pfam" id="PF06831">
    <property type="entry name" value="H2TH"/>
    <property type="match status" value="1"/>
</dbReference>
<dbReference type="AlphaFoldDB" id="A0A4V3XFE9"/>
<dbReference type="Gene3D" id="3.20.190.10">
    <property type="entry name" value="MutM-like, N-terminal"/>
    <property type="match status" value="1"/>
</dbReference>
<feature type="region of interest" description="Disordered" evidence="2">
    <location>
        <begin position="271"/>
        <end position="312"/>
    </location>
</feature>
<dbReference type="GO" id="GO:0003906">
    <property type="term" value="F:DNA-(apurinic or apyrimidinic site) endonuclease activity"/>
    <property type="evidence" value="ECO:0007669"/>
    <property type="project" value="InterPro"/>
</dbReference>
<dbReference type="EMBL" id="SGPL01000120">
    <property type="protein sequence ID" value="THH17223.1"/>
    <property type="molecule type" value="Genomic_DNA"/>
</dbReference>
<protein>
    <recommendedName>
        <fullName evidence="3">Formamidopyrimidine-DNA glycosylase H2TH DNA-binding domain-containing protein</fullName>
    </recommendedName>
</protein>
<reference evidence="4 5" key="1">
    <citation type="submission" date="2019-02" db="EMBL/GenBank/DDBJ databases">
        <title>Genome sequencing of the rare red list fungi Bondarzewia mesenterica.</title>
        <authorList>
            <person name="Buettner E."/>
            <person name="Kellner H."/>
        </authorList>
    </citation>
    <scope>NUCLEOTIDE SEQUENCE [LARGE SCALE GENOMIC DNA]</scope>
    <source>
        <strain evidence="4 5">DSM 108281</strain>
    </source>
</reference>
<proteinExistence type="inferred from homology"/>
<dbReference type="InterPro" id="IPR010979">
    <property type="entry name" value="Ribosomal_uS13-like_H2TH"/>
</dbReference>
<evidence type="ECO:0000259" key="3">
    <source>
        <dbReference type="SMART" id="SM01232"/>
    </source>
</evidence>
<feature type="compositionally biased region" description="Basic residues" evidence="2">
    <location>
        <begin position="271"/>
        <end position="281"/>
    </location>
</feature>